<evidence type="ECO:0000313" key="4">
    <source>
        <dbReference type="EMBL" id="GHI83146.1"/>
    </source>
</evidence>
<dbReference type="Gene3D" id="3.40.50.880">
    <property type="match status" value="1"/>
</dbReference>
<accession>A0A919GS80</accession>
<dbReference type="InterPro" id="IPR029062">
    <property type="entry name" value="Class_I_gatase-like"/>
</dbReference>
<organism evidence="4 5">
    <name type="scientific">Streptomyces xanthophaeus</name>
    <dbReference type="NCBI Taxonomy" id="67385"/>
    <lineage>
        <taxon>Bacteria</taxon>
        <taxon>Bacillati</taxon>
        <taxon>Actinomycetota</taxon>
        <taxon>Actinomycetes</taxon>
        <taxon>Kitasatosporales</taxon>
        <taxon>Streptomycetaceae</taxon>
        <taxon>Streptomyces</taxon>
    </lineage>
</organism>
<dbReference type="CDD" id="cd03134">
    <property type="entry name" value="GATase1_PfpI_like"/>
    <property type="match status" value="1"/>
</dbReference>
<dbReference type="EMBL" id="BNEE01000003">
    <property type="protein sequence ID" value="GHI83146.1"/>
    <property type="molecule type" value="Genomic_DNA"/>
</dbReference>
<dbReference type="Proteomes" id="UP000600026">
    <property type="component" value="Unassembled WGS sequence"/>
</dbReference>
<proteinExistence type="inferred from homology"/>
<dbReference type="NCBIfam" id="TIGR01382">
    <property type="entry name" value="PfpI"/>
    <property type="match status" value="1"/>
</dbReference>
<dbReference type="SUPFAM" id="SSF52317">
    <property type="entry name" value="Class I glutamine amidotransferase-like"/>
    <property type="match status" value="1"/>
</dbReference>
<evidence type="ECO:0000256" key="1">
    <source>
        <dbReference type="ARBA" id="ARBA00008542"/>
    </source>
</evidence>
<dbReference type="Pfam" id="PF01965">
    <property type="entry name" value="DJ-1_PfpI"/>
    <property type="match status" value="1"/>
</dbReference>
<evidence type="ECO:0000256" key="2">
    <source>
        <dbReference type="SAM" id="MobiDB-lite"/>
    </source>
</evidence>
<name>A0A919GS80_9ACTN</name>
<keyword evidence="5" id="KW-1185">Reference proteome</keyword>
<dbReference type="PROSITE" id="PS51276">
    <property type="entry name" value="PEPTIDASE_C56_PFPI"/>
    <property type="match status" value="1"/>
</dbReference>
<dbReference type="PANTHER" id="PTHR42733">
    <property type="entry name" value="DJ-1 PROTEIN"/>
    <property type="match status" value="1"/>
</dbReference>
<feature type="domain" description="DJ-1/PfpI" evidence="3">
    <location>
        <begin position="66"/>
        <end position="237"/>
    </location>
</feature>
<gene>
    <name evidence="4" type="ORF">Sxan_05100</name>
</gene>
<reference evidence="4" key="1">
    <citation type="submission" date="2020-09" db="EMBL/GenBank/DDBJ databases">
        <title>Whole genome shotgun sequence of Streptomyces xanthophaeus NBRC 12829.</title>
        <authorList>
            <person name="Komaki H."/>
            <person name="Tamura T."/>
        </authorList>
    </citation>
    <scope>NUCLEOTIDE SEQUENCE</scope>
    <source>
        <strain evidence="4">NBRC 12829</strain>
    </source>
</reference>
<sequence length="244" mass="26363">MLLHASRPPGQAQVVPRAAGRPRAEPASQSGPPSRLVPISSAAAQTARRFTAVRDSDPPKEVNLVRIAFLTAPEGVEQVELTEPWKAAEQAGWNPRLVSTEPGRIRAYNHLDKADTFPVDHVLGGDTSDGFDALVLPGGVANPDALRMDDRAVAFTRHFFETGKPVAAICHAPWILVEADVVRGRTLTSWPSLATDIRNAGGNWVDEEVRICRSEPSTLITSRKPDDLEAFCAAFVKEFAAAQS</sequence>
<comment type="caution">
    <text evidence="4">The sequence shown here is derived from an EMBL/GenBank/DDBJ whole genome shotgun (WGS) entry which is preliminary data.</text>
</comment>
<feature type="compositionally biased region" description="Low complexity" evidence="2">
    <location>
        <begin position="16"/>
        <end position="27"/>
    </location>
</feature>
<comment type="similarity">
    <text evidence="1">Belongs to the peptidase C56 family.</text>
</comment>
<dbReference type="InterPro" id="IPR006286">
    <property type="entry name" value="C56_PfpI-like"/>
</dbReference>
<dbReference type="AlphaFoldDB" id="A0A919GS80"/>
<feature type="region of interest" description="Disordered" evidence="2">
    <location>
        <begin position="1"/>
        <end position="37"/>
    </location>
</feature>
<protein>
    <recommendedName>
        <fullName evidence="3">DJ-1/PfpI domain-containing protein</fullName>
    </recommendedName>
</protein>
<evidence type="ECO:0000313" key="5">
    <source>
        <dbReference type="Proteomes" id="UP000600026"/>
    </source>
</evidence>
<evidence type="ECO:0000259" key="3">
    <source>
        <dbReference type="Pfam" id="PF01965"/>
    </source>
</evidence>
<dbReference type="InterPro" id="IPR002818">
    <property type="entry name" value="DJ-1/PfpI"/>
</dbReference>
<dbReference type="PANTHER" id="PTHR42733:SF12">
    <property type="entry name" value="PROTEINASE"/>
    <property type="match status" value="1"/>
</dbReference>